<organism evidence="1">
    <name type="scientific">Rhizophora mucronata</name>
    <name type="common">Asiatic mangrove</name>
    <dbReference type="NCBI Taxonomy" id="61149"/>
    <lineage>
        <taxon>Eukaryota</taxon>
        <taxon>Viridiplantae</taxon>
        <taxon>Streptophyta</taxon>
        <taxon>Embryophyta</taxon>
        <taxon>Tracheophyta</taxon>
        <taxon>Spermatophyta</taxon>
        <taxon>Magnoliopsida</taxon>
        <taxon>eudicotyledons</taxon>
        <taxon>Gunneridae</taxon>
        <taxon>Pentapetalae</taxon>
        <taxon>rosids</taxon>
        <taxon>fabids</taxon>
        <taxon>Malpighiales</taxon>
        <taxon>Rhizophoraceae</taxon>
        <taxon>Rhizophora</taxon>
    </lineage>
</organism>
<proteinExistence type="predicted"/>
<protein>
    <submittedName>
        <fullName evidence="1">Uncharacterized protein</fullName>
    </submittedName>
</protein>
<evidence type="ECO:0000313" key="1">
    <source>
        <dbReference type="EMBL" id="MBX48293.1"/>
    </source>
</evidence>
<dbReference type="AlphaFoldDB" id="A0A2P2P0N4"/>
<sequence length="57" mass="6606">MKTSSLGLRDKIFSLTPPWCQCFRYLFLAQMLLDGMDCLPHAHLPCRERKSKDTTFG</sequence>
<dbReference type="EMBL" id="GGEC01067809">
    <property type="protein sequence ID" value="MBX48293.1"/>
    <property type="molecule type" value="Transcribed_RNA"/>
</dbReference>
<accession>A0A2P2P0N4</accession>
<name>A0A2P2P0N4_RHIMU</name>
<reference evidence="1" key="1">
    <citation type="submission" date="2018-02" db="EMBL/GenBank/DDBJ databases">
        <title>Rhizophora mucronata_Transcriptome.</title>
        <authorList>
            <person name="Meera S.P."/>
            <person name="Sreeshan A."/>
            <person name="Augustine A."/>
        </authorList>
    </citation>
    <scope>NUCLEOTIDE SEQUENCE</scope>
    <source>
        <tissue evidence="1">Leaf</tissue>
    </source>
</reference>